<dbReference type="PANTHER" id="PTHR35004:SF7">
    <property type="entry name" value="INTEGRASE PROTEIN"/>
    <property type="match status" value="1"/>
</dbReference>
<gene>
    <name evidence="2" type="ORF">SAMN05192569_1002145</name>
</gene>
<name>A0A1I0SMB2_9BACL</name>
<keyword evidence="3" id="KW-1185">Reference proteome</keyword>
<organism evidence="2 3">
    <name type="scientific">Parageobacillus thermantarcticus</name>
    <dbReference type="NCBI Taxonomy" id="186116"/>
    <lineage>
        <taxon>Bacteria</taxon>
        <taxon>Bacillati</taxon>
        <taxon>Bacillota</taxon>
        <taxon>Bacilli</taxon>
        <taxon>Bacillales</taxon>
        <taxon>Anoxybacillaceae</taxon>
        <taxon>Parageobacillus</taxon>
    </lineage>
</organism>
<feature type="domain" description="Integrase catalytic" evidence="1">
    <location>
        <begin position="124"/>
        <end position="299"/>
    </location>
</feature>
<dbReference type="InterPro" id="IPR012337">
    <property type="entry name" value="RNaseH-like_sf"/>
</dbReference>
<dbReference type="SUPFAM" id="SSF53098">
    <property type="entry name" value="Ribonuclease H-like"/>
    <property type="match status" value="1"/>
</dbReference>
<dbReference type="STRING" id="186116.SAMN05192569_1002145"/>
<evidence type="ECO:0000259" key="1">
    <source>
        <dbReference type="PROSITE" id="PS50994"/>
    </source>
</evidence>
<dbReference type="GO" id="GO:0003676">
    <property type="term" value="F:nucleic acid binding"/>
    <property type="evidence" value="ECO:0007669"/>
    <property type="project" value="InterPro"/>
</dbReference>
<dbReference type="AlphaFoldDB" id="A0A1I0SMB2"/>
<sequence length="501" mass="59378">MLAMPEIHHIKHLREKKGLSLSEIVRRTGFNWRTVKKYADGDISVRQKIKRKRGMMEEEGYGQIIDDWLEEDAKLPRKQRRTSKKMYEQLKQEHGFKGSYRTVCAYVQKRRPPLKLEKEQRYERLEHPPGEAQVDFGTMSVVTKEGKEEDRSILILSFPYSNAAYAYPLPAENSECFLYGLTQLFRQAGGVPRKLRIDNLAAAVVSIRKGGERQYTEAFERFRLHYRFDVQACNPYSGHEKGNVERKVYYTRQHCFVPAPLIEGDEELAEWLHRKMIEDRARPHYEKGRTIEELWQEEQKELLVLPERDLPIFSFHHANVNKYGEVTVDGEAFVVHGIPVPNRVLVKKEWDRFMVLSQEGEVYLEAPRPYTKKRRELPWKDILAEWAQKPRVVEYSRFRVYLPEAIRKYFMEQPKQTASRIRGVQKLLERYTVYEITQWLDKYQRWDLAPHEIGVLMEAKRSEYPAKWEEAYTPSVLVDYETDLHVYDQRLCPSREGGSRA</sequence>
<dbReference type="Gene3D" id="3.30.420.10">
    <property type="entry name" value="Ribonuclease H-like superfamily/Ribonuclease H"/>
    <property type="match status" value="1"/>
</dbReference>
<dbReference type="PANTHER" id="PTHR35004">
    <property type="entry name" value="TRANSPOSASE RV3428C-RELATED"/>
    <property type="match status" value="1"/>
</dbReference>
<evidence type="ECO:0000313" key="3">
    <source>
        <dbReference type="Proteomes" id="UP000198650"/>
    </source>
</evidence>
<accession>A0A1I0SMB2</accession>
<dbReference type="InterPro" id="IPR036397">
    <property type="entry name" value="RNaseH_sf"/>
</dbReference>
<dbReference type="GO" id="GO:0015074">
    <property type="term" value="P:DNA integration"/>
    <property type="evidence" value="ECO:0007669"/>
    <property type="project" value="InterPro"/>
</dbReference>
<protein>
    <submittedName>
        <fullName evidence="2">Transposase</fullName>
    </submittedName>
</protein>
<evidence type="ECO:0000313" key="2">
    <source>
        <dbReference type="EMBL" id="SFA40650.1"/>
    </source>
</evidence>
<dbReference type="Proteomes" id="UP000198650">
    <property type="component" value="Unassembled WGS sequence"/>
</dbReference>
<dbReference type="NCBIfam" id="NF033546">
    <property type="entry name" value="transpos_IS21"/>
    <property type="match status" value="1"/>
</dbReference>
<dbReference type="RefSeq" id="WP_090947854.1">
    <property type="nucleotide sequence ID" value="NZ_FOJS01000002.1"/>
</dbReference>
<proteinExistence type="predicted"/>
<reference evidence="3" key="1">
    <citation type="submission" date="2016-10" db="EMBL/GenBank/DDBJ databases">
        <authorList>
            <person name="Varghese N."/>
            <person name="Submissions S."/>
        </authorList>
    </citation>
    <scope>NUCLEOTIDE SEQUENCE [LARGE SCALE GENOMIC DNA]</scope>
    <source>
        <strain evidence="3">M1</strain>
    </source>
</reference>
<dbReference type="EMBL" id="FOJS01000002">
    <property type="protein sequence ID" value="SFA40650.1"/>
    <property type="molecule type" value="Genomic_DNA"/>
</dbReference>
<dbReference type="OrthoDB" id="92877at2"/>
<dbReference type="PROSITE" id="PS50994">
    <property type="entry name" value="INTEGRASE"/>
    <property type="match status" value="1"/>
</dbReference>
<dbReference type="InterPro" id="IPR001584">
    <property type="entry name" value="Integrase_cat-core"/>
</dbReference>